<evidence type="ECO:0000313" key="1">
    <source>
        <dbReference type="EMBL" id="MDV2911025.1"/>
    </source>
</evidence>
<dbReference type="InterPro" id="IPR057006">
    <property type="entry name" value="Phage_TAC_19"/>
</dbReference>
<dbReference type="EMBL" id="JAWJAX010000003">
    <property type="protein sequence ID" value="MDV2911025.1"/>
    <property type="molecule type" value="Genomic_DNA"/>
</dbReference>
<dbReference type="Pfam" id="PF23857">
    <property type="entry name" value="Phage_TAC_19"/>
    <property type="match status" value="1"/>
</dbReference>
<reference evidence="1" key="2">
    <citation type="submission" date="2023-10" db="EMBL/GenBank/DDBJ databases">
        <authorList>
            <person name="Khurajog B."/>
        </authorList>
    </citation>
    <scope>NUCLEOTIDE SEQUENCE</scope>
    <source>
        <strain evidence="1">BF14</strain>
    </source>
</reference>
<dbReference type="RefSeq" id="WP_317052042.1">
    <property type="nucleotide sequence ID" value="NZ_CP140878.1"/>
</dbReference>
<organism evidence="1 2">
    <name type="scientific">Pediococcus acidilactici</name>
    <dbReference type="NCBI Taxonomy" id="1254"/>
    <lineage>
        <taxon>Bacteria</taxon>
        <taxon>Bacillati</taxon>
        <taxon>Bacillota</taxon>
        <taxon>Bacilli</taxon>
        <taxon>Lactobacillales</taxon>
        <taxon>Lactobacillaceae</taxon>
        <taxon>Pediococcus</taxon>
        <taxon>Pediococcus acidilactici group</taxon>
    </lineage>
</organism>
<dbReference type="NCBIfam" id="NF047360">
    <property type="entry name" value="tail_chap_PVL"/>
    <property type="match status" value="1"/>
</dbReference>
<gene>
    <name evidence="1" type="ORF">R0H03_03985</name>
</gene>
<accession>A0AAW8YND3</accession>
<reference evidence="1" key="1">
    <citation type="journal article" date="2023" name="PeerJ">
        <title>Selection and evaluation of lactic acid bacteria from chicken feces in Thailand as potential probiotics.</title>
        <authorList>
            <person name="Khurajog B."/>
            <person name="Disastra Y."/>
            <person name="Lawwyne L.D."/>
            <person name="Sirichokchatchawan W."/>
            <person name="Niyomtham W."/>
            <person name="Yindee J."/>
            <person name="Hampson D.J."/>
            <person name="Prapasarakul N."/>
        </authorList>
    </citation>
    <scope>NUCLEOTIDE SEQUENCE</scope>
    <source>
        <strain evidence="1">BF14</strain>
    </source>
</reference>
<evidence type="ECO:0000313" key="2">
    <source>
        <dbReference type="Proteomes" id="UP001280415"/>
    </source>
</evidence>
<dbReference type="AlphaFoldDB" id="A0AAW8YND3"/>
<dbReference type="Proteomes" id="UP001280415">
    <property type="component" value="Unassembled WGS sequence"/>
</dbReference>
<evidence type="ECO:0008006" key="3">
    <source>
        <dbReference type="Google" id="ProtNLM"/>
    </source>
</evidence>
<name>A0AAW8YND3_PEDAC</name>
<proteinExistence type="predicted"/>
<comment type="caution">
    <text evidence="1">The sequence shown here is derived from an EMBL/GenBank/DDBJ whole genome shotgun (WGS) entry which is preliminary data.</text>
</comment>
<sequence length="103" mass="11801">MKKALKMTLMVDGKEKTFTERFIPAKRILEALNLISSDPNQLMTDIFEDRVKFLANVFTDKEVTEDLIWEGFNALDFDVQTFNLICEVAGVDPKNVTTEPVKE</sequence>
<protein>
    <recommendedName>
        <fullName evidence="3">Phage protein</fullName>
    </recommendedName>
</protein>